<evidence type="ECO:0000313" key="4">
    <source>
        <dbReference type="Proteomes" id="UP000621447"/>
    </source>
</evidence>
<sequence length="624" mass="67446">MAAAMIPLTAFAGSAVDMGRMYVVKSRLQQACDAGVLAGRKFMLSDGSSTLDANATRRAQDFFNNNFPAGWANTTNLTFTPTKTGDQQVSGTASVTVPMTVTKIMRAGDATIDVTCKARYDIADTDIVFVLDTTGSMACRPEDSEAQCNTYVNANPAVAYTRPSNDPDAMPGYSGTMSYGVPETLVGSGSRMKALRQAVKDFYSTVATSVDSSTRVRYGFVSYTSIINAGKAISAVSPSYLAGSNSGERVDYETRQVSDEYQISLSSTSQANTKPQAQCPSSANTPTRSPTTALTFRTSDSSATYTWQDWNANTGRCSDYTRVVGPIWLYKQYPIDVSKYVTGVSVVDPTQVNGATSRWDGCIEERQTQAGVTSFNSTSYDLDPSLVPTTAMATRWRPAWAPITWARYSYAANWDQKSNGEDFSPYLYGSNYPALNMGAEARRKSGFYSCGKPIRRLSVMSASDVAGYVDAADFKPLGGTYHDTGMIWGVRLLASNGIFAADNIGRSGQPAPKKVIVFLTDGDMAPNANIYGLYGMEYYDQRVGGTNTTTSLKDFHNARFLYACSQASKLKIDVWTVAIAPNTTDQLTQCASNSGQALYTTTGSGLTTLFQKIAKQVAMLRLDK</sequence>
<keyword evidence="4" id="KW-1185">Reference proteome</keyword>
<name>A0ABX2JFF1_9SPHN</name>
<dbReference type="Pfam" id="PF13400">
    <property type="entry name" value="Tad"/>
    <property type="match status" value="1"/>
</dbReference>
<evidence type="ECO:0000259" key="2">
    <source>
        <dbReference type="Pfam" id="PF13400"/>
    </source>
</evidence>
<reference evidence="3 4" key="1">
    <citation type="submission" date="2020-06" db="EMBL/GenBank/DDBJ databases">
        <title>Sphingomonas hominis sp. nov., a member of the Sphingomonas, isolated from the hair of a 22-year-old girl.</title>
        <authorList>
            <person name="Zhang D.-F."/>
            <person name="Cui X.-W."/>
        </authorList>
    </citation>
    <scope>NUCLEOTIDE SEQUENCE [LARGE SCALE GENOMIC DNA]</scope>
    <source>
        <strain evidence="3 4">HHU CXW</strain>
    </source>
</reference>
<evidence type="ECO:0000256" key="1">
    <source>
        <dbReference type="SAM" id="MobiDB-lite"/>
    </source>
</evidence>
<dbReference type="InterPro" id="IPR036465">
    <property type="entry name" value="vWFA_dom_sf"/>
</dbReference>
<comment type="caution">
    <text evidence="3">The sequence shown here is derived from an EMBL/GenBank/DDBJ whole genome shotgun (WGS) entry which is preliminary data.</text>
</comment>
<feature type="domain" description="Putative Flp pilus-assembly TadG-like N-terminal" evidence="2">
    <location>
        <begin position="1"/>
        <end position="39"/>
    </location>
</feature>
<dbReference type="RefSeq" id="WP_174192390.1">
    <property type="nucleotide sequence ID" value="NZ_JABULH010000001.1"/>
</dbReference>
<dbReference type="InterPro" id="IPR028087">
    <property type="entry name" value="Tad_N"/>
</dbReference>
<organism evidence="3 4">
    <name type="scientific">Sphingomonas hominis</name>
    <dbReference type="NCBI Taxonomy" id="2741495"/>
    <lineage>
        <taxon>Bacteria</taxon>
        <taxon>Pseudomonadati</taxon>
        <taxon>Pseudomonadota</taxon>
        <taxon>Alphaproteobacteria</taxon>
        <taxon>Sphingomonadales</taxon>
        <taxon>Sphingomonadaceae</taxon>
        <taxon>Sphingomonas</taxon>
    </lineage>
</organism>
<dbReference type="Proteomes" id="UP000621447">
    <property type="component" value="Unassembled WGS sequence"/>
</dbReference>
<dbReference type="EMBL" id="JABULH010000001">
    <property type="protein sequence ID" value="NTS64369.1"/>
    <property type="molecule type" value="Genomic_DNA"/>
</dbReference>
<protein>
    <recommendedName>
        <fullName evidence="2">Putative Flp pilus-assembly TadG-like N-terminal domain-containing protein</fullName>
    </recommendedName>
</protein>
<accession>A0ABX2JFF1</accession>
<dbReference type="Gene3D" id="3.40.50.410">
    <property type="entry name" value="von Willebrand factor, type A domain"/>
    <property type="match status" value="2"/>
</dbReference>
<evidence type="ECO:0000313" key="3">
    <source>
        <dbReference type="EMBL" id="NTS64369.1"/>
    </source>
</evidence>
<feature type="region of interest" description="Disordered" evidence="1">
    <location>
        <begin position="267"/>
        <end position="294"/>
    </location>
</feature>
<proteinExistence type="predicted"/>
<gene>
    <name evidence="3" type="ORF">HRV97_04240</name>
</gene>
<dbReference type="SUPFAM" id="SSF53300">
    <property type="entry name" value="vWA-like"/>
    <property type="match status" value="1"/>
</dbReference>